<dbReference type="InterPro" id="IPR016590">
    <property type="entry name" value="Rhamnogalacturonase_B"/>
</dbReference>
<dbReference type="Gene3D" id="2.70.98.10">
    <property type="match status" value="2"/>
</dbReference>
<sequence>MDHDASHCVTRFARTFSAERTLHFMVYFVVFLGFSVGESKIRFFSLLITILVSLLYLAVPTLAAFGLSYGRGLHTVDTAGGLVFQVNAANGNIQSLQYNGFECQDAGRFSQIGSERRHLQHYGLLHRCNYMNSYHTQTEEYHTGTFGPYTLIFTSRGPPGSSLGFSFMATLGISGIVPASGHGFVTCNAQYWAVPDGSSHTSSLMHPGTYTVTLYEDELAVAISSVSIDTERTTTLDLVSAESIPAVIWRIGDADGTPAHQLRKFFSRVADVNNPTTIQTALSASQIGSRTLRIRTTSALARSPSGTWT</sequence>
<feature type="transmembrane region" description="Helical" evidence="1">
    <location>
        <begin position="43"/>
        <end position="65"/>
    </location>
</feature>
<proteinExistence type="predicted"/>
<feature type="domain" description="Rhamnogalacturonase B N-terminal" evidence="2">
    <location>
        <begin position="129"/>
        <end position="175"/>
    </location>
</feature>
<evidence type="ECO:0000259" key="3">
    <source>
        <dbReference type="Pfam" id="PF14686"/>
    </source>
</evidence>
<keyword evidence="4" id="KW-0456">Lyase</keyword>
<dbReference type="Proteomes" id="UP000886523">
    <property type="component" value="Unassembled WGS sequence"/>
</dbReference>
<comment type="caution">
    <text evidence="4">The sequence shown here is derived from an EMBL/GenBank/DDBJ whole genome shotgun (WGS) entry which is preliminary data.</text>
</comment>
<evidence type="ECO:0000313" key="5">
    <source>
        <dbReference type="Proteomes" id="UP000886523"/>
    </source>
</evidence>
<gene>
    <name evidence="4" type="ORF">BS47DRAFT_1371389</name>
</gene>
<dbReference type="InterPro" id="IPR015364">
    <property type="entry name" value="RhgB_N"/>
</dbReference>
<dbReference type="InterPro" id="IPR011013">
    <property type="entry name" value="Gal_mutarotase_sf_dom"/>
</dbReference>
<evidence type="ECO:0000259" key="2">
    <source>
        <dbReference type="Pfam" id="PF09284"/>
    </source>
</evidence>
<organism evidence="4 5">
    <name type="scientific">Hydnum rufescens UP504</name>
    <dbReference type="NCBI Taxonomy" id="1448309"/>
    <lineage>
        <taxon>Eukaryota</taxon>
        <taxon>Fungi</taxon>
        <taxon>Dikarya</taxon>
        <taxon>Basidiomycota</taxon>
        <taxon>Agaricomycotina</taxon>
        <taxon>Agaricomycetes</taxon>
        <taxon>Cantharellales</taxon>
        <taxon>Hydnaceae</taxon>
        <taxon>Hydnum</taxon>
    </lineage>
</organism>
<protein>
    <submittedName>
        <fullName evidence="4">Polysaccharide lyase family 4 protein</fullName>
    </submittedName>
</protein>
<dbReference type="InterPro" id="IPR014718">
    <property type="entry name" value="GH-type_carb-bd"/>
</dbReference>
<dbReference type="GO" id="GO:0030246">
    <property type="term" value="F:carbohydrate binding"/>
    <property type="evidence" value="ECO:0007669"/>
    <property type="project" value="InterPro"/>
</dbReference>
<dbReference type="PANTHER" id="PTHR36574">
    <property type="entry name" value="RHAMNOGALACTURONATE LYASE-RELATED"/>
    <property type="match status" value="1"/>
</dbReference>
<dbReference type="PANTHER" id="PTHR36574:SF1">
    <property type="entry name" value="RHAMNOGALACTURONATE LYASE-RELATED"/>
    <property type="match status" value="1"/>
</dbReference>
<name>A0A9P6B4H5_9AGAM</name>
<keyword evidence="1" id="KW-1133">Transmembrane helix</keyword>
<feature type="transmembrane region" description="Helical" evidence="1">
    <location>
        <begin position="21"/>
        <end position="37"/>
    </location>
</feature>
<keyword evidence="5" id="KW-1185">Reference proteome</keyword>
<evidence type="ECO:0000256" key="1">
    <source>
        <dbReference type="SAM" id="Phobius"/>
    </source>
</evidence>
<dbReference type="EMBL" id="MU128931">
    <property type="protein sequence ID" value="KAF9517564.1"/>
    <property type="molecule type" value="Genomic_DNA"/>
</dbReference>
<reference evidence="4" key="1">
    <citation type="journal article" date="2020" name="Nat. Commun.">
        <title>Large-scale genome sequencing of mycorrhizal fungi provides insights into the early evolution of symbiotic traits.</title>
        <authorList>
            <person name="Miyauchi S."/>
            <person name="Kiss E."/>
            <person name="Kuo A."/>
            <person name="Drula E."/>
            <person name="Kohler A."/>
            <person name="Sanchez-Garcia M."/>
            <person name="Morin E."/>
            <person name="Andreopoulos B."/>
            <person name="Barry K.W."/>
            <person name="Bonito G."/>
            <person name="Buee M."/>
            <person name="Carver A."/>
            <person name="Chen C."/>
            <person name="Cichocki N."/>
            <person name="Clum A."/>
            <person name="Culley D."/>
            <person name="Crous P.W."/>
            <person name="Fauchery L."/>
            <person name="Girlanda M."/>
            <person name="Hayes R.D."/>
            <person name="Keri Z."/>
            <person name="LaButti K."/>
            <person name="Lipzen A."/>
            <person name="Lombard V."/>
            <person name="Magnuson J."/>
            <person name="Maillard F."/>
            <person name="Murat C."/>
            <person name="Nolan M."/>
            <person name="Ohm R.A."/>
            <person name="Pangilinan J."/>
            <person name="Pereira M.F."/>
            <person name="Perotto S."/>
            <person name="Peter M."/>
            <person name="Pfister S."/>
            <person name="Riley R."/>
            <person name="Sitrit Y."/>
            <person name="Stielow J.B."/>
            <person name="Szollosi G."/>
            <person name="Zifcakova L."/>
            <person name="Stursova M."/>
            <person name="Spatafora J.W."/>
            <person name="Tedersoo L."/>
            <person name="Vaario L.M."/>
            <person name="Yamada A."/>
            <person name="Yan M."/>
            <person name="Wang P."/>
            <person name="Xu J."/>
            <person name="Bruns T."/>
            <person name="Baldrian P."/>
            <person name="Vilgalys R."/>
            <person name="Dunand C."/>
            <person name="Henrissat B."/>
            <person name="Grigoriev I.V."/>
            <person name="Hibbett D."/>
            <person name="Nagy L.G."/>
            <person name="Martin F.M."/>
        </authorList>
    </citation>
    <scope>NUCLEOTIDE SEQUENCE</scope>
    <source>
        <strain evidence="4">UP504</strain>
    </source>
</reference>
<dbReference type="SUPFAM" id="SSF74650">
    <property type="entry name" value="Galactose mutarotase-like"/>
    <property type="match status" value="1"/>
</dbReference>
<dbReference type="OrthoDB" id="114708at2759"/>
<feature type="domain" description="Rhamnogalacturonase B N-terminal" evidence="2">
    <location>
        <begin position="65"/>
        <end position="114"/>
    </location>
</feature>
<dbReference type="Gene3D" id="2.60.40.1120">
    <property type="entry name" value="Carboxypeptidase-like, regulatory domain"/>
    <property type="match status" value="1"/>
</dbReference>
<dbReference type="Pfam" id="PF09284">
    <property type="entry name" value="RhgB_N"/>
    <property type="match status" value="2"/>
</dbReference>
<dbReference type="Pfam" id="PF14686">
    <property type="entry name" value="fn3_3"/>
    <property type="match status" value="1"/>
</dbReference>
<dbReference type="GO" id="GO:0045490">
    <property type="term" value="P:pectin catabolic process"/>
    <property type="evidence" value="ECO:0007669"/>
    <property type="project" value="TreeGrafter"/>
</dbReference>
<keyword evidence="1" id="KW-0812">Transmembrane</keyword>
<dbReference type="AlphaFoldDB" id="A0A9P6B4H5"/>
<dbReference type="InterPro" id="IPR029413">
    <property type="entry name" value="RG-lyase_II"/>
</dbReference>
<accession>A0A9P6B4H5</accession>
<evidence type="ECO:0000313" key="4">
    <source>
        <dbReference type="EMBL" id="KAF9517564.1"/>
    </source>
</evidence>
<keyword evidence="1" id="KW-0472">Membrane</keyword>
<dbReference type="GO" id="GO:0016837">
    <property type="term" value="F:carbon-oxygen lyase activity, acting on polysaccharides"/>
    <property type="evidence" value="ECO:0007669"/>
    <property type="project" value="InterPro"/>
</dbReference>
<feature type="domain" description="Rhamnogalacturonan lyase" evidence="3">
    <location>
        <begin position="179"/>
        <end position="236"/>
    </location>
</feature>